<reference evidence="1 2" key="1">
    <citation type="submission" date="2021-07" db="EMBL/GenBank/DDBJ databases">
        <authorList>
            <person name="So Y."/>
        </authorList>
    </citation>
    <scope>NUCLEOTIDE SEQUENCE [LARGE SCALE GENOMIC DNA]</scope>
    <source>
        <strain evidence="1 2">HJA6</strain>
    </source>
</reference>
<gene>
    <name evidence="1" type="ORF">KPL78_03410</name>
</gene>
<evidence type="ECO:0000313" key="2">
    <source>
        <dbReference type="Proteomes" id="UP001196565"/>
    </source>
</evidence>
<name>A0ABS7A3I6_9PROT</name>
<dbReference type="Proteomes" id="UP001196565">
    <property type="component" value="Unassembled WGS sequence"/>
</dbReference>
<proteinExistence type="predicted"/>
<evidence type="ECO:0008006" key="3">
    <source>
        <dbReference type="Google" id="ProtNLM"/>
    </source>
</evidence>
<comment type="caution">
    <text evidence="1">The sequence shown here is derived from an EMBL/GenBank/DDBJ whole genome shotgun (WGS) entry which is preliminary data.</text>
</comment>
<dbReference type="EMBL" id="JAHYBZ010000001">
    <property type="protein sequence ID" value="MBW6396877.1"/>
    <property type="molecule type" value="Genomic_DNA"/>
</dbReference>
<evidence type="ECO:0000313" key="1">
    <source>
        <dbReference type="EMBL" id="MBW6396877.1"/>
    </source>
</evidence>
<keyword evidence="2" id="KW-1185">Reference proteome</keyword>
<protein>
    <recommendedName>
        <fullName evidence="3">Response regulator</fullName>
    </recommendedName>
</protein>
<sequence length="65" mass="7495">MRRRFRRDHPARVGCSRAALVIADDDPVSWARWYRRCLGRAIPGGHDGRGTPWRRALAKFGQHPT</sequence>
<organism evidence="1 2">
    <name type="scientific">Roseomonas alba</name>
    <dbReference type="NCBI Taxonomy" id="2846776"/>
    <lineage>
        <taxon>Bacteria</taxon>
        <taxon>Pseudomonadati</taxon>
        <taxon>Pseudomonadota</taxon>
        <taxon>Alphaproteobacteria</taxon>
        <taxon>Acetobacterales</taxon>
        <taxon>Roseomonadaceae</taxon>
        <taxon>Roseomonas</taxon>
    </lineage>
</organism>
<accession>A0ABS7A3I6</accession>